<dbReference type="InterPro" id="IPR001789">
    <property type="entry name" value="Sig_transdc_resp-reg_receiver"/>
</dbReference>
<sequence>MKTSNGFPDIIVLDMNMPRIDGQTCLKTIKKEAYWHHIPVVILSTGNCPIAIKTAYEGGAIKYFVKPFSIDDYRRIIQEILNIK</sequence>
<feature type="domain" description="Response regulatory" evidence="2">
    <location>
        <begin position="1"/>
        <end position="81"/>
    </location>
</feature>
<dbReference type="Gene3D" id="3.40.50.2300">
    <property type="match status" value="1"/>
</dbReference>
<dbReference type="SUPFAM" id="SSF52172">
    <property type="entry name" value="CheY-like"/>
    <property type="match status" value="1"/>
</dbReference>
<name>A0ABX3P022_9BACT</name>
<evidence type="ECO:0000313" key="4">
    <source>
        <dbReference type="Proteomes" id="UP000192277"/>
    </source>
</evidence>
<reference evidence="3 4" key="1">
    <citation type="submission" date="2016-04" db="EMBL/GenBank/DDBJ databases">
        <authorList>
            <person name="Chen L."/>
            <person name="Zhuang W."/>
            <person name="Wang G."/>
        </authorList>
    </citation>
    <scope>NUCLEOTIDE SEQUENCE [LARGE SCALE GENOMIC DNA]</scope>
    <source>
        <strain evidence="4">GR20</strain>
    </source>
</reference>
<protein>
    <recommendedName>
        <fullName evidence="2">Response regulatory domain-containing protein</fullName>
    </recommendedName>
</protein>
<dbReference type="PROSITE" id="PS50110">
    <property type="entry name" value="RESPONSE_REGULATORY"/>
    <property type="match status" value="1"/>
</dbReference>
<dbReference type="PANTHER" id="PTHR44520">
    <property type="entry name" value="RESPONSE REGULATOR RCP1-RELATED"/>
    <property type="match status" value="1"/>
</dbReference>
<comment type="caution">
    <text evidence="3">The sequence shown here is derived from an EMBL/GenBank/DDBJ whole genome shotgun (WGS) entry which is preliminary data.</text>
</comment>
<proteinExistence type="predicted"/>
<keyword evidence="4" id="KW-1185">Reference proteome</keyword>
<evidence type="ECO:0000256" key="1">
    <source>
        <dbReference type="PROSITE-ProRule" id="PRU00169"/>
    </source>
</evidence>
<dbReference type="EMBL" id="LWBO01000009">
    <property type="protein sequence ID" value="OQP49881.1"/>
    <property type="molecule type" value="Genomic_DNA"/>
</dbReference>
<feature type="modified residue" description="4-aspartylphosphate" evidence="1">
    <location>
        <position position="14"/>
    </location>
</feature>
<organism evidence="3 4">
    <name type="scientific">Niastella koreensis</name>
    <dbReference type="NCBI Taxonomy" id="354356"/>
    <lineage>
        <taxon>Bacteria</taxon>
        <taxon>Pseudomonadati</taxon>
        <taxon>Bacteroidota</taxon>
        <taxon>Chitinophagia</taxon>
        <taxon>Chitinophagales</taxon>
        <taxon>Chitinophagaceae</taxon>
        <taxon>Niastella</taxon>
    </lineage>
</organism>
<dbReference type="Proteomes" id="UP000192277">
    <property type="component" value="Unassembled WGS sequence"/>
</dbReference>
<dbReference type="Pfam" id="PF00072">
    <property type="entry name" value="Response_reg"/>
    <property type="match status" value="1"/>
</dbReference>
<dbReference type="InterPro" id="IPR011006">
    <property type="entry name" value="CheY-like_superfamily"/>
</dbReference>
<accession>A0ABX3P022</accession>
<evidence type="ECO:0000313" key="3">
    <source>
        <dbReference type="EMBL" id="OQP49881.1"/>
    </source>
</evidence>
<dbReference type="InterPro" id="IPR052893">
    <property type="entry name" value="TCS_response_regulator"/>
</dbReference>
<gene>
    <name evidence="3" type="ORF">A4D02_27785</name>
</gene>
<dbReference type="PANTHER" id="PTHR44520:SF2">
    <property type="entry name" value="RESPONSE REGULATOR RCP1"/>
    <property type="match status" value="1"/>
</dbReference>
<evidence type="ECO:0000259" key="2">
    <source>
        <dbReference type="PROSITE" id="PS50110"/>
    </source>
</evidence>
<keyword evidence="1" id="KW-0597">Phosphoprotein</keyword>